<dbReference type="InterPro" id="IPR044837">
    <property type="entry name" value="REM16-like"/>
</dbReference>
<evidence type="ECO:0000256" key="4">
    <source>
        <dbReference type="ARBA" id="ARBA00023163"/>
    </source>
</evidence>
<feature type="domain" description="TF-B3" evidence="6">
    <location>
        <begin position="195"/>
        <end position="288"/>
    </location>
</feature>
<dbReference type="GO" id="GO:0005634">
    <property type="term" value="C:nucleus"/>
    <property type="evidence" value="ECO:0007669"/>
    <property type="project" value="UniProtKB-SubCell"/>
</dbReference>
<dbReference type="STRING" id="56857.A0A200QYA1"/>
<dbReference type="PANTHER" id="PTHR31391:SF155">
    <property type="entry name" value="B3 DOMAIN-CONTAINING PROTEIN OS11G0197600"/>
    <property type="match status" value="1"/>
</dbReference>
<evidence type="ECO:0000256" key="2">
    <source>
        <dbReference type="ARBA" id="ARBA00023015"/>
    </source>
</evidence>
<dbReference type="AlphaFoldDB" id="A0A200QYA1"/>
<dbReference type="CDD" id="cd10017">
    <property type="entry name" value="B3_DNA"/>
    <property type="match status" value="1"/>
</dbReference>
<dbReference type="Proteomes" id="UP000195402">
    <property type="component" value="Unassembled WGS sequence"/>
</dbReference>
<proteinExistence type="predicted"/>
<keyword evidence="5" id="KW-0539">Nucleus</keyword>
<dbReference type="InParanoid" id="A0A200QYA1"/>
<evidence type="ECO:0000256" key="5">
    <source>
        <dbReference type="ARBA" id="ARBA00023242"/>
    </source>
</evidence>
<dbReference type="InterPro" id="IPR015300">
    <property type="entry name" value="DNA-bd_pseudobarrel_sf"/>
</dbReference>
<dbReference type="OrthoDB" id="1666376at2759"/>
<reference evidence="7 8" key="1">
    <citation type="journal article" date="2017" name="Mol. Plant">
        <title>The Genome of Medicinal Plant Macleaya cordata Provides New Insights into Benzylisoquinoline Alkaloids Metabolism.</title>
        <authorList>
            <person name="Liu X."/>
            <person name="Liu Y."/>
            <person name="Huang P."/>
            <person name="Ma Y."/>
            <person name="Qing Z."/>
            <person name="Tang Q."/>
            <person name="Cao H."/>
            <person name="Cheng P."/>
            <person name="Zheng Y."/>
            <person name="Yuan Z."/>
            <person name="Zhou Y."/>
            <person name="Liu J."/>
            <person name="Tang Z."/>
            <person name="Zhuo Y."/>
            <person name="Zhang Y."/>
            <person name="Yu L."/>
            <person name="Huang J."/>
            <person name="Yang P."/>
            <person name="Peng Q."/>
            <person name="Zhang J."/>
            <person name="Jiang W."/>
            <person name="Zhang Z."/>
            <person name="Lin K."/>
            <person name="Ro D.K."/>
            <person name="Chen X."/>
            <person name="Xiong X."/>
            <person name="Shang Y."/>
            <person name="Huang S."/>
            <person name="Zeng J."/>
        </authorList>
    </citation>
    <scope>NUCLEOTIDE SEQUENCE [LARGE SCALE GENOMIC DNA]</scope>
    <source>
        <strain evidence="8">cv. BLH2017</strain>
        <tissue evidence="7">Root</tissue>
    </source>
</reference>
<gene>
    <name evidence="7" type="ORF">BVC80_1229g19</name>
</gene>
<evidence type="ECO:0000256" key="1">
    <source>
        <dbReference type="ARBA" id="ARBA00004123"/>
    </source>
</evidence>
<dbReference type="SMART" id="SM01019">
    <property type="entry name" value="B3"/>
    <property type="match status" value="1"/>
</dbReference>
<dbReference type="OMA" id="NWHLERE"/>
<dbReference type="InterPro" id="IPR003340">
    <property type="entry name" value="B3_DNA-bd"/>
</dbReference>
<dbReference type="SUPFAM" id="SSF101936">
    <property type="entry name" value="DNA-binding pseudobarrel domain"/>
    <property type="match status" value="1"/>
</dbReference>
<keyword evidence="3" id="KW-0238">DNA-binding</keyword>
<dbReference type="PROSITE" id="PS50863">
    <property type="entry name" value="B3"/>
    <property type="match status" value="1"/>
</dbReference>
<dbReference type="EMBL" id="MVGT01000759">
    <property type="protein sequence ID" value="OVA15444.1"/>
    <property type="molecule type" value="Genomic_DNA"/>
</dbReference>
<keyword evidence="2" id="KW-0805">Transcription regulation</keyword>
<organism evidence="7 8">
    <name type="scientific">Macleaya cordata</name>
    <name type="common">Five-seeded plume-poppy</name>
    <name type="synonym">Bocconia cordata</name>
    <dbReference type="NCBI Taxonomy" id="56857"/>
    <lineage>
        <taxon>Eukaryota</taxon>
        <taxon>Viridiplantae</taxon>
        <taxon>Streptophyta</taxon>
        <taxon>Embryophyta</taxon>
        <taxon>Tracheophyta</taxon>
        <taxon>Spermatophyta</taxon>
        <taxon>Magnoliopsida</taxon>
        <taxon>Ranunculales</taxon>
        <taxon>Papaveraceae</taxon>
        <taxon>Papaveroideae</taxon>
        <taxon>Macleaya</taxon>
    </lineage>
</organism>
<dbReference type="PANTHER" id="PTHR31391">
    <property type="entry name" value="B3 DOMAIN-CONTAINING PROTEIN OS11G0197600-RELATED"/>
    <property type="match status" value="1"/>
</dbReference>
<evidence type="ECO:0000259" key="6">
    <source>
        <dbReference type="PROSITE" id="PS50863"/>
    </source>
</evidence>
<dbReference type="GO" id="GO:0003677">
    <property type="term" value="F:DNA binding"/>
    <property type="evidence" value="ECO:0007669"/>
    <property type="project" value="UniProtKB-KW"/>
</dbReference>
<evidence type="ECO:0000313" key="8">
    <source>
        <dbReference type="Proteomes" id="UP000195402"/>
    </source>
</evidence>
<keyword evidence="4" id="KW-0804">Transcription</keyword>
<dbReference type="Pfam" id="PF02362">
    <property type="entry name" value="B3"/>
    <property type="match status" value="1"/>
</dbReference>
<evidence type="ECO:0000256" key="3">
    <source>
        <dbReference type="ARBA" id="ARBA00023125"/>
    </source>
</evidence>
<evidence type="ECO:0000313" key="7">
    <source>
        <dbReference type="EMBL" id="OVA15444.1"/>
    </source>
</evidence>
<keyword evidence="8" id="KW-1185">Reference proteome</keyword>
<dbReference type="Gene3D" id="2.40.330.10">
    <property type="entry name" value="DNA-binding pseudobarrel domain"/>
    <property type="match status" value="1"/>
</dbReference>
<sequence>MEGETSGTSSLMGPSGKVWNFTVNIYDPSECEKESAYNAVCSQDTTCSIRDKGKKRGISGEAVKVLNDSSYKTCEGLSKRKRGMEATVPSVSLHSAHKFTSSMNKCEKNQLEVHSNRLAVSKAANLEDSVNGNRRTLKYKLKKVSEKHHLDSATKHLLNDNRCRALISQRRNVTEGELERAIEAAMAFESKNPYTVMVMRVSHVYLGFFLAMPNSFRKSHLPKDNQRMILRDPSGRAWPVSYIGRKDKGALSGGWGTVVYHNNIEADDVCIFELITANEIQLHIFRVVEEITPLIKNTSRLKKPLGFGGKLGT</sequence>
<comment type="subcellular location">
    <subcellularLocation>
        <location evidence="1">Nucleus</location>
    </subcellularLocation>
</comment>
<protein>
    <submittedName>
        <fullName evidence="7">B3 DNA binding domain</fullName>
    </submittedName>
</protein>
<accession>A0A200QYA1</accession>
<name>A0A200QYA1_MACCD</name>
<comment type="caution">
    <text evidence="7">The sequence shown here is derived from an EMBL/GenBank/DDBJ whole genome shotgun (WGS) entry which is preliminary data.</text>
</comment>